<dbReference type="Pfam" id="PF01564">
    <property type="entry name" value="Spermine_synth"/>
    <property type="match status" value="1"/>
</dbReference>
<reference evidence="3 4" key="1">
    <citation type="submission" date="2020-08" db="EMBL/GenBank/DDBJ databases">
        <title>Bridging the membrane lipid divide: bacteria of the FCB group superphylum have the potential to synthesize archaeal ether lipids.</title>
        <authorList>
            <person name="Villanueva L."/>
            <person name="Von Meijenfeldt F.A.B."/>
            <person name="Westbye A.B."/>
            <person name="Yadav S."/>
            <person name="Hopmans E.C."/>
            <person name="Dutilh B.E."/>
            <person name="Sinninghe Damste J.S."/>
        </authorList>
    </citation>
    <scope>NUCLEOTIDE SEQUENCE [LARGE SCALE GENOMIC DNA]</scope>
    <source>
        <strain evidence="3">NIOZ-UU30</strain>
    </source>
</reference>
<comment type="caution">
    <text evidence="3">The sequence shown here is derived from an EMBL/GenBank/DDBJ whole genome shotgun (WGS) entry which is preliminary data.</text>
</comment>
<evidence type="ECO:0000256" key="2">
    <source>
        <dbReference type="SAM" id="Phobius"/>
    </source>
</evidence>
<organism evidence="3 4">
    <name type="scientific">Candidatus Desulfatibia profunda</name>
    <dbReference type="NCBI Taxonomy" id="2841695"/>
    <lineage>
        <taxon>Bacteria</taxon>
        <taxon>Pseudomonadati</taxon>
        <taxon>Thermodesulfobacteriota</taxon>
        <taxon>Desulfobacteria</taxon>
        <taxon>Desulfobacterales</taxon>
        <taxon>Desulfobacterales incertae sedis</taxon>
        <taxon>Candidatus Desulfatibia</taxon>
    </lineage>
</organism>
<feature type="transmembrane region" description="Helical" evidence="2">
    <location>
        <begin position="589"/>
        <end position="612"/>
    </location>
</feature>
<evidence type="ECO:0000256" key="1">
    <source>
        <dbReference type="ARBA" id="ARBA00023115"/>
    </source>
</evidence>
<accession>A0A8J6TII5</accession>
<dbReference type="PANTHER" id="PTHR43317">
    <property type="entry name" value="THERMOSPERMINE SYNTHASE ACAULIS5"/>
    <property type="match status" value="1"/>
</dbReference>
<dbReference type="EMBL" id="JACNJH010000120">
    <property type="protein sequence ID" value="MBC8361102.1"/>
    <property type="molecule type" value="Genomic_DNA"/>
</dbReference>
<feature type="transmembrane region" description="Helical" evidence="2">
    <location>
        <begin position="178"/>
        <end position="196"/>
    </location>
</feature>
<dbReference type="GO" id="GO:0006596">
    <property type="term" value="P:polyamine biosynthetic process"/>
    <property type="evidence" value="ECO:0007669"/>
    <property type="project" value="UniProtKB-KW"/>
</dbReference>
<feature type="transmembrane region" description="Helical" evidence="2">
    <location>
        <begin position="505"/>
        <end position="523"/>
    </location>
</feature>
<dbReference type="CDD" id="cd02440">
    <property type="entry name" value="AdoMet_MTases"/>
    <property type="match status" value="1"/>
</dbReference>
<feature type="transmembrane region" description="Helical" evidence="2">
    <location>
        <begin position="618"/>
        <end position="641"/>
    </location>
</feature>
<feature type="transmembrane region" description="Helical" evidence="2">
    <location>
        <begin position="150"/>
        <end position="172"/>
    </location>
</feature>
<feature type="transmembrane region" description="Helical" evidence="2">
    <location>
        <begin position="9"/>
        <end position="28"/>
    </location>
</feature>
<keyword evidence="2" id="KW-1133">Transmembrane helix</keyword>
<dbReference type="InterPro" id="IPR029063">
    <property type="entry name" value="SAM-dependent_MTases_sf"/>
</dbReference>
<feature type="transmembrane region" description="Helical" evidence="2">
    <location>
        <begin position="203"/>
        <end position="222"/>
    </location>
</feature>
<feature type="transmembrane region" description="Helical" evidence="2">
    <location>
        <begin position="75"/>
        <end position="93"/>
    </location>
</feature>
<dbReference type="Gene3D" id="3.40.50.150">
    <property type="entry name" value="Vaccinia Virus protein VP39"/>
    <property type="match status" value="1"/>
</dbReference>
<evidence type="ECO:0000313" key="4">
    <source>
        <dbReference type="Proteomes" id="UP000603434"/>
    </source>
</evidence>
<feature type="transmembrane region" description="Helical" evidence="2">
    <location>
        <begin position="530"/>
        <end position="550"/>
    </location>
</feature>
<feature type="transmembrane region" description="Helical" evidence="2">
    <location>
        <begin position="40"/>
        <end position="63"/>
    </location>
</feature>
<keyword evidence="2" id="KW-0472">Membrane</keyword>
<feature type="transmembrane region" description="Helical" evidence="2">
    <location>
        <begin position="556"/>
        <end position="577"/>
    </location>
</feature>
<sequence>MKKKNERAILRVVIATGISSVVTQLLIIREFLAQFQGNEFVIALILFNWLFLGGVGTILAHRITRRWWQPTAGRLGWLSLLLAGLAAIQILAVRELRDVFFIHGTSVGFYPTLAYTFFTLAPYGLVLGFVLPYSLFVIRTQNPDFPGAGIYITDNLGDVSGGALFSFALVYLVTPLQAAFLANLPLVAATYLLFGSSARRRPLTVLATGITLAMLFGCMFLETASLTPAESKLVHYRESRYGRIEVHQDQEQYTLFVGGAPLFSSQNLVVAEESVHYPLAQVPRAGQILLISAEAGMLGELQKYRPDAVDYVELDPEVAEVEFRFDFIKAIPNLNVIHQDGRAYLAQSDKIYDAIIVSLSEPDTFQINRFFTDRFFALAKRHLAAHGILSFSMQGFDNYLAEPQRQKLSSLYNTVKADFDHVLLLPGEKIIFMCSSEPIDTDIPARLKHKGIQTSYISAYFYGNMTTERIERLNALLDPTTGKNRDDFPLLMRLMFSQWFAKFDTSPAGFIIVLAVLSAIYLLRITREEYVLFSTGCMVMGSEVLVIFAFQIFFGYIYLQIGLIVTIFLAGLLPGAWFGHRLRRREKQVLALADAFLIVLLGLLILAIKFGADRLPAAFFLGFGFAVSLACGFQFPVALHLRGGDAPAVTQIFSADLMGAAGGTLVTNVVLIPYFGIIWTAVALIGLKLTSLIVLAISHEKN</sequence>
<feature type="transmembrane region" description="Helical" evidence="2">
    <location>
        <begin position="653"/>
        <end position="671"/>
    </location>
</feature>
<proteinExistence type="predicted"/>
<dbReference type="Proteomes" id="UP000603434">
    <property type="component" value="Unassembled WGS sequence"/>
</dbReference>
<name>A0A8J6TII5_9BACT</name>
<feature type="transmembrane region" description="Helical" evidence="2">
    <location>
        <begin position="677"/>
        <end position="697"/>
    </location>
</feature>
<keyword evidence="1" id="KW-0620">Polyamine biosynthesis</keyword>
<gene>
    <name evidence="3" type="ORF">H8E23_06870</name>
</gene>
<dbReference type="PANTHER" id="PTHR43317:SF1">
    <property type="entry name" value="THERMOSPERMINE SYNTHASE ACAULIS5"/>
    <property type="match status" value="1"/>
</dbReference>
<evidence type="ECO:0008006" key="5">
    <source>
        <dbReference type="Google" id="ProtNLM"/>
    </source>
</evidence>
<dbReference type="AlphaFoldDB" id="A0A8J6TII5"/>
<keyword evidence="2" id="KW-0812">Transmembrane</keyword>
<feature type="transmembrane region" description="Helical" evidence="2">
    <location>
        <begin position="113"/>
        <end position="138"/>
    </location>
</feature>
<evidence type="ECO:0000313" key="3">
    <source>
        <dbReference type="EMBL" id="MBC8361102.1"/>
    </source>
</evidence>
<protein>
    <recommendedName>
        <fullName evidence="5">PABS domain-containing protein</fullName>
    </recommendedName>
</protein>
<dbReference type="SUPFAM" id="SSF53335">
    <property type="entry name" value="S-adenosyl-L-methionine-dependent methyltransferases"/>
    <property type="match status" value="1"/>
</dbReference>